<organism evidence="1 2">
    <name type="scientific">Lentisphaera araneosa HTCC2155</name>
    <dbReference type="NCBI Taxonomy" id="313628"/>
    <lineage>
        <taxon>Bacteria</taxon>
        <taxon>Pseudomonadati</taxon>
        <taxon>Lentisphaerota</taxon>
        <taxon>Lentisphaeria</taxon>
        <taxon>Lentisphaerales</taxon>
        <taxon>Lentisphaeraceae</taxon>
        <taxon>Lentisphaera</taxon>
    </lineage>
</organism>
<protein>
    <submittedName>
        <fullName evidence="1">Uncharacterized protein</fullName>
    </submittedName>
</protein>
<comment type="caution">
    <text evidence="1">The sequence shown here is derived from an EMBL/GenBank/DDBJ whole genome shotgun (WGS) entry which is preliminary data.</text>
</comment>
<keyword evidence="2" id="KW-1185">Reference proteome</keyword>
<sequence length="284" mass="33192">MIKLFILFIAVTFNSVYGQGYCALRHPQAKIVSLYPDCKNYETIISTVDDETRLTVEKHLGFPLYFYEIGRHNLYAIKKDSQPLGIIHSRSEKSQWGLVEIIWALDLELNICNFDFQRCRTSAKTKLLESEFKKLLVKKDFFELKESFHEFANSDLYKTLNTNEKTLANIMFKSAIKTIALTEASWTKQIESLRLKKLTNKDLKDIKFTNSTNTLPNTRLDFFKGIENQTYFKLTDDKAETSCIGTFENEKFKILYIGLFEEKPYDYKNISKLEKSLNDLKIKL</sequence>
<proteinExistence type="predicted"/>
<gene>
    <name evidence="1" type="ORF">LNTAR_17558</name>
</gene>
<dbReference type="Proteomes" id="UP000004947">
    <property type="component" value="Unassembled WGS sequence"/>
</dbReference>
<dbReference type="EMBL" id="ABCK01000001">
    <property type="protein sequence ID" value="EDM29580.1"/>
    <property type="molecule type" value="Genomic_DNA"/>
</dbReference>
<dbReference type="AlphaFoldDB" id="A6DFK0"/>
<reference evidence="1 2" key="1">
    <citation type="journal article" date="2010" name="J. Bacteriol.">
        <title>Genome sequence of Lentisphaera araneosa HTCC2155T, the type species of the order Lentisphaerales in the phylum Lentisphaerae.</title>
        <authorList>
            <person name="Thrash J.C."/>
            <person name="Cho J.C."/>
            <person name="Vergin K.L."/>
            <person name="Morris R.M."/>
            <person name="Giovannoni S.J."/>
        </authorList>
    </citation>
    <scope>NUCLEOTIDE SEQUENCE [LARGE SCALE GENOMIC DNA]</scope>
    <source>
        <strain evidence="1 2">HTCC2155</strain>
    </source>
</reference>
<dbReference type="OrthoDB" id="6226252at2"/>
<dbReference type="RefSeq" id="WP_007276702.1">
    <property type="nucleotide sequence ID" value="NZ_ABCK01000001.1"/>
</dbReference>
<dbReference type="eggNOG" id="ENOG5032TV4">
    <property type="taxonomic scope" value="Bacteria"/>
</dbReference>
<dbReference type="STRING" id="313628.LNTAR_17558"/>
<evidence type="ECO:0000313" key="2">
    <source>
        <dbReference type="Proteomes" id="UP000004947"/>
    </source>
</evidence>
<accession>A6DFK0</accession>
<name>A6DFK0_9BACT</name>
<evidence type="ECO:0000313" key="1">
    <source>
        <dbReference type="EMBL" id="EDM29580.1"/>
    </source>
</evidence>